<sequence>SLAALATVLHFLTLGSKEYILLPRPYLLITSTPGPSILSNILDPITSSISISKFILEEYKRLPYYIILSCNYQGMFSLLGGSFFNLTIEYNIVSS</sequence>
<proteinExistence type="predicted"/>
<evidence type="ECO:0000313" key="2">
    <source>
        <dbReference type="Proteomes" id="UP000800093"/>
    </source>
</evidence>
<keyword evidence="2" id="KW-1185">Reference proteome</keyword>
<reference evidence="2" key="1">
    <citation type="journal article" date="2020" name="Stud. Mycol.">
        <title>101 Dothideomycetes genomes: A test case for predicting lifestyles and emergence of pathogens.</title>
        <authorList>
            <person name="Haridas S."/>
            <person name="Albert R."/>
            <person name="Binder M."/>
            <person name="Bloem J."/>
            <person name="LaButti K."/>
            <person name="Salamov A."/>
            <person name="Andreopoulos B."/>
            <person name="Baker S."/>
            <person name="Barry K."/>
            <person name="Bills G."/>
            <person name="Bluhm B."/>
            <person name="Cannon C."/>
            <person name="Castanera R."/>
            <person name="Culley D."/>
            <person name="Daum C."/>
            <person name="Ezra D."/>
            <person name="Gonzalez J."/>
            <person name="Henrissat B."/>
            <person name="Kuo A."/>
            <person name="Liang C."/>
            <person name="Lipzen A."/>
            <person name="Lutzoni F."/>
            <person name="Magnuson J."/>
            <person name="Mondo S."/>
            <person name="Nolan M."/>
            <person name="Ohm R."/>
            <person name="Pangilinan J."/>
            <person name="Park H.-J."/>
            <person name="Ramirez L."/>
            <person name="Alfaro M."/>
            <person name="Sun H."/>
            <person name="Tritt A."/>
            <person name="Yoshinaga Y."/>
            <person name="Zwiers L.-H."/>
            <person name="Turgeon B."/>
            <person name="Goodwin S."/>
            <person name="Spatafora J."/>
            <person name="Crous P."/>
            <person name="Grigoriev I."/>
        </authorList>
    </citation>
    <scope>NUCLEOTIDE SEQUENCE [LARGE SCALE GENOMIC DNA]</scope>
    <source>
        <strain evidence="2">CBS 304.66</strain>
    </source>
</reference>
<accession>A0A9P4MYX0</accession>
<protein>
    <submittedName>
        <fullName evidence="1">Uncharacterized protein</fullName>
    </submittedName>
</protein>
<gene>
    <name evidence="1" type="ORF">CC78DRAFT_474700</name>
</gene>
<name>A0A9P4MYX0_9PLEO</name>
<organism evidence="1 2">
    <name type="scientific">Lojkania enalia</name>
    <dbReference type="NCBI Taxonomy" id="147567"/>
    <lineage>
        <taxon>Eukaryota</taxon>
        <taxon>Fungi</taxon>
        <taxon>Dikarya</taxon>
        <taxon>Ascomycota</taxon>
        <taxon>Pezizomycotina</taxon>
        <taxon>Dothideomycetes</taxon>
        <taxon>Pleosporomycetidae</taxon>
        <taxon>Pleosporales</taxon>
        <taxon>Pleosporales incertae sedis</taxon>
        <taxon>Lojkania</taxon>
    </lineage>
</organism>
<feature type="non-terminal residue" evidence="1">
    <location>
        <position position="1"/>
    </location>
</feature>
<evidence type="ECO:0000313" key="1">
    <source>
        <dbReference type="EMBL" id="KAF2259722.1"/>
    </source>
</evidence>
<dbReference type="EMBL" id="ML986700">
    <property type="protein sequence ID" value="KAF2259722.1"/>
    <property type="molecule type" value="Genomic_DNA"/>
</dbReference>
<dbReference type="OrthoDB" id="3549294at2759"/>
<dbReference type="AlphaFoldDB" id="A0A9P4MYX0"/>
<dbReference type="Proteomes" id="UP000800093">
    <property type="component" value="Unassembled WGS sequence"/>
</dbReference>
<comment type="caution">
    <text evidence="1">The sequence shown here is derived from an EMBL/GenBank/DDBJ whole genome shotgun (WGS) entry which is preliminary data.</text>
</comment>